<dbReference type="EMBL" id="UXSR01005483">
    <property type="protein sequence ID" value="VDD82276.1"/>
    <property type="molecule type" value="Genomic_DNA"/>
</dbReference>
<feature type="compositionally biased region" description="Polar residues" evidence="1">
    <location>
        <begin position="3230"/>
        <end position="3256"/>
    </location>
</feature>
<dbReference type="GO" id="GO:0005777">
    <property type="term" value="C:peroxisome"/>
    <property type="evidence" value="ECO:0007669"/>
    <property type="project" value="InterPro"/>
</dbReference>
<feature type="region of interest" description="Disordered" evidence="1">
    <location>
        <begin position="2184"/>
        <end position="2224"/>
    </location>
</feature>
<evidence type="ECO:0000313" key="3">
    <source>
        <dbReference type="Proteomes" id="UP000267029"/>
    </source>
</evidence>
<feature type="compositionally biased region" description="Polar residues" evidence="1">
    <location>
        <begin position="1688"/>
        <end position="1715"/>
    </location>
</feature>
<accession>A0A0R3UKW8</accession>
<dbReference type="InterPro" id="IPR033228">
    <property type="entry name" value="SZT2"/>
</dbReference>
<sequence length="4319" mass="478108">MALDAAVSHAVAADTVYILAKHGQKVSHNTRVEWFIGNVNRRIVFAESGAAGEIVDEDEDGASADWNSLTLVAASPSPPRDNLTSELSFPLIYTIHPQTTVKYLAHTYRIALVIDLSESMLQPCASGFSVLHHAVSSIEATLQKLIPVSASVELPIPGCFLSPLSIFISIVGVVPNRQSFTIIHDWEASHEDIKEIITIVAQRLFDLETADLLTGQAGHDKPATGSPLVDMLRHGVLTLAMKMPDWAPASLVIISDGCFTTVDMSELDLSLAHLRAASIRCSFIIPNINSHGTSPDELLYSMSASPCIAHLDLCQFIAHATAGFCLTNSPSTWDDLSTAASDKWNKIHELFLALRLQDDVDSTPEKEGDLGWVAFNEIYPYSRVVHAALTHVLASRLKDGYRLRSVSVPNRGSSSSPPPQIGPKDDQHQVAVEFPSKKSATWIQIELALAWKPGVVFRLFLAGDWFLPTGHLPVSSSTDYTLLPANQTTKNRSASTLSRRGCYCIANVRVRANSSFLHGVTHTRRDQSNSVYLTSTLERFDFHFRLLNHVDDYLENVSSFNLNPDIYTVPLRYKNGLCSVFITAQGASGSLEIYLSGNMADEMERDRALSTFVHYWGRLLTLDITNCYRWMHTESIYVVLEHDSPLPSNLFIPVQSRRVTDVLTCRQSLTRIHSMLSDWCTFVLLENHTYIRLEYLNKSSTEDASSSDVKSENLGYDSDSVPCYFTLVRLELKLPEVRVRVAFTAGVQSDFRRATLEQLSLRFRMLSFLPRGRQAVPKSRHKSGTCQPPHLPLNNNEAVHVPPLQRTWGETPCCMVFVSQLDRLIVENGTWMSPRYHVNFRSSAPSTSSNFPSVKSYFVKGTVTEARCEVAPALLRQHLCNSGCIWVAPIVSKSPNCVTKMFFTLMNLRIQEGFHFVRTGPQPGFVSLAREVMFSVDSAGGDVKQPCLIQYQLYPFRVKTTRVEPGEEEEEEVKAASEAVQKLLDATMAHNIPKVYINRLKTLTSAQLSSETQIATEVWIEPKHGHAADLLMESLYLTNLSYTQVAERMLQLDCICLSAYYTLEKMLTTCLLKIIELHRLVKPARHLNDHHHAHQTIPLESLFSEPCPSSSLTHPAVALPFNLANITAVSPRVCLLYPLLLDPSLIPHTPTALNYLSSENVICRLVLSLVQRMLYVTAIPLSKADSTQFSNYLISEETKVTAAKLTRLLASEPDVEWQCFASITSLIDKIPGSGDDLVHPLDNPTESSSLEIGSSPVTFFLLPSNLKSATSAFCQGLMHHLRQRVVVPSRPEASFPIFIFSCTHTYLSFPLDDRWTYNHPETLVIDFFRHGGEDIRTADGVHFIGREGLSVNPPEDFVSAAKGNGRLTKELDKLWKRLRDSALGLLNLCDEAFVECAHRALIHGFMVSEAALGNVLTSGRFCCALPPITVDATEFLCSTCSHCFAVMRNQARTRSVEVCDDTGGSRRRTRTCELRPNDRDRIKSRLKSVFNQHFSLVPQFPAFFYFRGDDKTGRCSLRGPALRCDTWPITIPKADSNSQDTPSTTAMDRHTSAGVAESRQVVFSASSRSESETEDPRGDPPAEHMADEGACSHDPMSSKKPLFLKVMATITHKGEEVSFPVERLPICLVDIWPQCTEVNLGDLNLSVVFTPLVWKPESAVATSMNAEGDSGPDALHLEALKEAGESGDSGNTSDSASLSPFSETGEDTYNSNLTKDSIIHRRPTSSSSEMFDELTRPLHWCECQLEVSENATPCEVCTSLFNAEFVRYLDKDQWIALQQTAQMFRWLLQDEVVCSLRLHQPVSVPTLELVLRHMENSKSLLLHLSPPTSFPPPFHVSHSRTRLSKSCSQGKRSPVYLTKCGVPDPLWSIMSGIGWESVDLDFVTASDKSMPRFIARLQSISFRYAQAKLTHLGDYYFVSKAGPLQYIPRPRAGSVKDFRIPLSYPPPTNAEAQQLARSVSVGNIEVDLEAQCSQMSPSRQRKYGFSSMMNVITMQANEASKTADAGDFDVGKSTPSATPHQDYEGDSSEIGEESEYFESITSKTRASSFVSIGLQQATPSQHPVIAPSLSDVEPADCSLLSSYFPPQGDVEIKPGDSELGPLTDGLPAFWLIFRVGSSVVQAFFQHSDTHREASAAASGEACPHCVVFRRALEDIKVAVKLVNQSLLLDRLMLERVCDPALLPEEEHEQPPRTLDVKRRNPTHGLLRSPSLVHSAASATDSDTGDLQAVVKSHRKKPDTENATATVATKRHPPGSLACPPKFTFSVEVSPRAVFAGERGYQVLPEVRRLLENFAVVNRKNMFVLFDDPESSTSVPAESPLQRRGSSASSCRNQALFGTPRAQCFVSKDSNQRIFYMILKEVPVDIGNALDFPHKLSHSSFARRESLPSLTSPSTATSRIQIQATLHGITSPSRQLCNFVRTLLQSLLDKIVLERMQQVLSRTVLFRFAPYDFDFLFVRRIHQPHRCLFFRLPAFLTDELQPPHVPSGALILPFCHYFKQNLLACMTSAKPEQELLPCLRSRLGRCEIMLHYRRRGAGAAEFGLVTAVIDLLSATSLEPFTVTSFLCHQEWLHHCFKGTKSCIAGLDDLLACLDDIQFSEDGRWSGDKNDRVAVRLRLWERGELDIKALIQKLHALVKNSVYDLVMEYFVLTQPSCNIELPIFKSRSADTHSEPSAVVTVPLPNSASNCFLLADTIRMPPFISDTLIPWLNTAGSAGIPMVVERRIQLASLQSVDLLVSELVTQLNALVESRAGPLGAWQKCPLLQALTTSPVSKTASSGRNRSLASASPQPQTCPCQQNIRFFAFESTSAGQWESFAQKAYQPNEATFAQPTEFVIIGKNYAVCRYQTALGWPSWDQTLTPPKSGHHTTEAGCEPSCRKIPVKQGTSTLCLVHIQQREVVVYLYNWMWEDADRLVHRVESLVSWYNQRFQLLSCLSLQKMGLFHCLRTPSHLGLLRCAAALGEHVSPPELSPLAAPASTGGGGGGSAVPATVATTPHNPPGSAAAAALVAPTPSAPASLPTASIRRRFLEGLVGAGACPSEALHATLSTALSPGTPSGGDVSVQPHPPQQRLRQGTTAEADFNLTRLYQFICSLKDCAQIPALHTESGRIIDVVHLHVGQALRAIQNDTLRAGQLRLVTAPLKAWMGGDYYVGDSSSAAATTTTSLNRPSPSASDLRDGSAPSVFYSAVKKFGRTLHTVCSPILFCPLARSEALRLREVERSAEEAYSKLSENSETSEVSLTSAATAVTLPTSPSNRTHDTSRDMTSPVLALSGKVRQMASDSGGFEFLSTAESPKQEKQRVRRRRPVVSRRSRVRRPSGRVPQPTGPLAAPSEQPAWMQQAGDALLQEFIAYMTRQMHFYVIKCSLDGDNEPWSCKMKHPYALLQRSVKMAGIHLLEVFIRHSLFCVRLKAVELCRFTRAASRGIVTGPLAAEQVGRAAAAAAVKITSAIIAADECQQRRNTVAASPPSNASVASPSNPYAIKWEESSRLCDCVHLHSFLYDFYLRNVDVFLKRQSELIGQRIQVPSLTWSLAQPPKQQRAFSQVAPRASRPNVPLRHPFLPATYPIVAFLCDLSVISPLAPVFARGTFTRLRMRLPVDSRIKPEQVFEHLIEERQAYGFKAFDLGVNSSFPTYDRFGFCNFSLAQGQPLTATPDCQRRVSMSRQFSHRTSTNTTILQPSDSALLIASQSVAVPPSNDSDVVTFNNSYDDSSSSSGGELCSVGEVEEEEEDEGNVEFAEAMLRKRPRHKTSVDSFMPQIRLPTLKHFSVACAGFLDPPVDDGCDSDDEDVERTGRPIELSIFVILTDQCRLFPRARLSSLPDGLTSERSSARRQCCPSFVIPPRPPFPQITVAFTLLLKLFSFQHQTPVQWPAIRPGLSSENDLNTLSPKLVRSGSQEGAPDIRGEFFFFFCVESSRPEGCEASVLTFPLVSGSRRRHTSMMIRRSGDSVTGSDAAAVVAYGKGAPRKPTTSTSQYPGDTVVLQGDPGLRWKISYLGVWPSHQIELRRALKLVRQAWFISLPHIVNSAMINCHKNLLWYRLFDPQYFPRPAKEDEEEEEEVEEAQKSTANSSPEIGEEVASLYGSSTEGGQFAHKGLSSEEFQDLLNSAPLKLDLLRLDPRLTELLKLSGKHLTSSLVRRINSAWWAEASQATTNAIAFFFESDDAEGTWVHLGVILPTYREGVIHISWLREHEAPEEPPTVVRQEERPAEIARPLHSKLSLLLRSVLATRGAPVEGVSLEETTGDSATRLRDFSMRVVFRSTSSLEVSLRNSTVTSSSTYPQSSIATFYRTPLMNTLKFLVELLTYHIWRDLHTQSN</sequence>
<dbReference type="PANTHER" id="PTHR14918">
    <property type="entry name" value="KICSTOR COMPLEX PROTEIN SZT2"/>
    <property type="match status" value="1"/>
</dbReference>
<keyword evidence="3" id="KW-1185">Reference proteome</keyword>
<feature type="region of interest" description="Disordered" evidence="1">
    <location>
        <begin position="3287"/>
        <end position="3335"/>
    </location>
</feature>
<feature type="compositionally biased region" description="Polar residues" evidence="1">
    <location>
        <begin position="1535"/>
        <end position="1546"/>
    </location>
</feature>
<feature type="region of interest" description="Disordered" evidence="1">
    <location>
        <begin position="1683"/>
        <end position="1716"/>
    </location>
</feature>
<feature type="region of interest" description="Disordered" evidence="1">
    <location>
        <begin position="3708"/>
        <end position="3732"/>
    </location>
</feature>
<feature type="region of interest" description="Disordered" evidence="1">
    <location>
        <begin position="2233"/>
        <end position="2252"/>
    </location>
</feature>
<feature type="compositionally biased region" description="Basic and acidic residues" evidence="1">
    <location>
        <begin position="1569"/>
        <end position="1591"/>
    </location>
</feature>
<name>A0A0R3UKW8_MESCO</name>
<feature type="region of interest" description="Disordered" evidence="1">
    <location>
        <begin position="3228"/>
        <end position="3265"/>
    </location>
</feature>
<dbReference type="STRING" id="53468.A0A0R3UKW8"/>
<feature type="region of interest" description="Disordered" evidence="1">
    <location>
        <begin position="406"/>
        <end position="427"/>
    </location>
</feature>
<proteinExistence type="predicted"/>
<feature type="compositionally biased region" description="Acidic residues" evidence="1">
    <location>
        <begin position="4054"/>
        <end position="4063"/>
    </location>
</feature>
<feature type="compositionally biased region" description="Low complexity" evidence="1">
    <location>
        <begin position="2987"/>
        <end position="3005"/>
    </location>
</feature>
<feature type="compositionally biased region" description="Low complexity" evidence="1">
    <location>
        <begin position="3708"/>
        <end position="3724"/>
    </location>
</feature>
<feature type="compositionally biased region" description="Low complexity" evidence="1">
    <location>
        <begin position="406"/>
        <end position="415"/>
    </location>
</feature>
<feature type="region of interest" description="Disordered" evidence="1">
    <location>
        <begin position="1531"/>
        <end position="1596"/>
    </location>
</feature>
<dbReference type="PANTHER" id="PTHR14918:SF3">
    <property type="entry name" value="KICSTOR COMPLEX PROTEIN SZT2"/>
    <property type="match status" value="1"/>
</dbReference>
<evidence type="ECO:0008006" key="4">
    <source>
        <dbReference type="Google" id="ProtNLM"/>
    </source>
</evidence>
<reference evidence="2 3" key="1">
    <citation type="submission" date="2018-10" db="EMBL/GenBank/DDBJ databases">
        <authorList>
            <consortium name="Pathogen Informatics"/>
        </authorList>
    </citation>
    <scope>NUCLEOTIDE SEQUENCE [LARGE SCALE GENOMIC DNA]</scope>
</reference>
<feature type="region of interest" description="Disordered" evidence="1">
    <location>
        <begin position="2002"/>
        <end position="2031"/>
    </location>
</feature>
<gene>
    <name evidence="2" type="ORF">MCOS_LOCUS8279</name>
</gene>
<dbReference type="OrthoDB" id="43547at2759"/>
<feature type="region of interest" description="Disordered" evidence="1">
    <location>
        <begin position="2971"/>
        <end position="3005"/>
    </location>
</feature>
<organism evidence="2 3">
    <name type="scientific">Mesocestoides corti</name>
    <name type="common">Flatworm</name>
    <dbReference type="NCBI Taxonomy" id="53468"/>
    <lineage>
        <taxon>Eukaryota</taxon>
        <taxon>Metazoa</taxon>
        <taxon>Spiralia</taxon>
        <taxon>Lophotrochozoa</taxon>
        <taxon>Platyhelminthes</taxon>
        <taxon>Cestoda</taxon>
        <taxon>Eucestoda</taxon>
        <taxon>Cyclophyllidea</taxon>
        <taxon>Mesocestoididae</taxon>
        <taxon>Mesocestoides</taxon>
    </lineage>
</organism>
<dbReference type="Proteomes" id="UP000267029">
    <property type="component" value="Unassembled WGS sequence"/>
</dbReference>
<feature type="region of interest" description="Disordered" evidence="1">
    <location>
        <begin position="3053"/>
        <end position="3073"/>
    </location>
</feature>
<evidence type="ECO:0000313" key="2">
    <source>
        <dbReference type="EMBL" id="VDD82276.1"/>
    </source>
</evidence>
<feature type="compositionally biased region" description="Basic residues" evidence="1">
    <location>
        <begin position="3301"/>
        <end position="3319"/>
    </location>
</feature>
<protein>
    <recommendedName>
        <fullName evidence="4">Protein SZT2</fullName>
    </recommendedName>
</protein>
<feature type="region of interest" description="Disordered" evidence="1">
    <location>
        <begin position="4052"/>
        <end position="4076"/>
    </location>
</feature>
<feature type="compositionally biased region" description="Basic and acidic residues" evidence="1">
    <location>
        <begin position="2188"/>
        <end position="2198"/>
    </location>
</feature>
<evidence type="ECO:0000256" key="1">
    <source>
        <dbReference type="SAM" id="MobiDB-lite"/>
    </source>
</evidence>
<feature type="region of interest" description="Disordered" evidence="1">
    <location>
        <begin position="2772"/>
        <end position="2792"/>
    </location>
</feature>